<keyword evidence="2" id="KW-0812">Transmembrane</keyword>
<dbReference type="EMBL" id="JBFPKE010000027">
    <property type="protein sequence ID" value="MEX3754184.1"/>
    <property type="molecule type" value="Genomic_DNA"/>
</dbReference>
<evidence type="ECO:0000313" key="3">
    <source>
        <dbReference type="EMBL" id="MEX3754184.1"/>
    </source>
</evidence>
<accession>A0ABV3WLR0</accession>
<feature type="compositionally biased region" description="Low complexity" evidence="1">
    <location>
        <begin position="123"/>
        <end position="148"/>
    </location>
</feature>
<dbReference type="Proteomes" id="UP001558535">
    <property type="component" value="Unassembled WGS sequence"/>
</dbReference>
<feature type="region of interest" description="Disordered" evidence="1">
    <location>
        <begin position="1"/>
        <end position="21"/>
    </location>
</feature>
<evidence type="ECO:0000313" key="4">
    <source>
        <dbReference type="Proteomes" id="UP001558535"/>
    </source>
</evidence>
<keyword evidence="4" id="KW-1185">Reference proteome</keyword>
<evidence type="ECO:0000256" key="1">
    <source>
        <dbReference type="SAM" id="MobiDB-lite"/>
    </source>
</evidence>
<evidence type="ECO:0000256" key="2">
    <source>
        <dbReference type="SAM" id="Phobius"/>
    </source>
</evidence>
<name>A0ABV3WLR0_9BURK</name>
<keyword evidence="2" id="KW-0472">Membrane</keyword>
<gene>
    <name evidence="3" type="ORF">AB3X84_29895</name>
</gene>
<protein>
    <submittedName>
        <fullName evidence="3">Uncharacterized protein</fullName>
    </submittedName>
</protein>
<feature type="compositionally biased region" description="Basic residues" evidence="1">
    <location>
        <begin position="151"/>
        <end position="162"/>
    </location>
</feature>
<feature type="region of interest" description="Disordered" evidence="1">
    <location>
        <begin position="123"/>
        <end position="168"/>
    </location>
</feature>
<feature type="transmembrane region" description="Helical" evidence="2">
    <location>
        <begin position="59"/>
        <end position="83"/>
    </location>
</feature>
<proteinExistence type="predicted"/>
<feature type="compositionally biased region" description="Low complexity" evidence="1">
    <location>
        <begin position="1"/>
        <end position="18"/>
    </location>
</feature>
<keyword evidence="2" id="KW-1133">Transmembrane helix</keyword>
<comment type="caution">
    <text evidence="3">The sequence shown here is derived from an EMBL/GenBank/DDBJ whole genome shotgun (WGS) entry which is preliminary data.</text>
</comment>
<sequence length="168" mass="17731">MKPSASAAAAETLSSTMAPTAPELDRARATAFADTVDALYGVIADQRRAASDHSRRMKWMLSIVVGALLMTVAIGITQTLLLMRLTRETTAQQHRMQDMMQNQQAAMASLLDTQMAVANTAAARAAAPESAPAPTNPQQAAAAPASANGKRAVRAQHSHKPKTANARQ</sequence>
<reference evidence="3 4" key="1">
    <citation type="submission" date="2024-07" db="EMBL/GenBank/DDBJ databases">
        <title>A survey of Mimosa microsymbionts across Brazilian biomes reveals a high diversity of Paraburkholderia nodulating endemic species, but also that Cupriavidus is common as a symbiont of widespread species.</title>
        <authorList>
            <person name="Rouws L."/>
            <person name="Barauna A."/>
            <person name="Beukes C."/>
            <person name="Rouws J.R.C."/>
            <person name="De Faria S.M."/>
            <person name="Gross E."/>
            <person name="Bueno Dos Reis Junior F."/>
            <person name="Simon M.F."/>
            <person name="Maluk M."/>
            <person name="Odee D.W."/>
            <person name="Kenicer G."/>
            <person name="Young J.P.W."/>
            <person name="Reis V.M."/>
            <person name="Zilli J."/>
            <person name="James E.K."/>
        </authorList>
    </citation>
    <scope>NUCLEOTIDE SEQUENCE [LARGE SCALE GENOMIC DNA]</scope>
    <source>
        <strain evidence="3 4">BR14375</strain>
    </source>
</reference>
<organism evidence="3 4">
    <name type="scientific">Paraburkholderia phenoliruptrix</name>
    <dbReference type="NCBI Taxonomy" id="252970"/>
    <lineage>
        <taxon>Bacteria</taxon>
        <taxon>Pseudomonadati</taxon>
        <taxon>Pseudomonadota</taxon>
        <taxon>Betaproteobacteria</taxon>
        <taxon>Burkholderiales</taxon>
        <taxon>Burkholderiaceae</taxon>
        <taxon>Paraburkholderia</taxon>
    </lineage>
</organism>
<dbReference type="RefSeq" id="WP_368610021.1">
    <property type="nucleotide sequence ID" value="NZ_JBFPKE010000027.1"/>
</dbReference>